<evidence type="ECO:0008006" key="4">
    <source>
        <dbReference type="Google" id="ProtNLM"/>
    </source>
</evidence>
<evidence type="ECO:0000313" key="2">
    <source>
        <dbReference type="EMBL" id="MST86017.1"/>
    </source>
</evidence>
<proteinExistence type="predicted"/>
<keyword evidence="1" id="KW-0732">Signal</keyword>
<dbReference type="EMBL" id="VUNG01000075">
    <property type="protein sequence ID" value="MST86017.1"/>
    <property type="molecule type" value="Genomic_DNA"/>
</dbReference>
<keyword evidence="3" id="KW-1185">Reference proteome</keyword>
<evidence type="ECO:0000313" key="3">
    <source>
        <dbReference type="Proteomes" id="UP000438914"/>
    </source>
</evidence>
<dbReference type="RefSeq" id="WP_154535611.1">
    <property type="nucleotide sequence ID" value="NZ_VUNG01000075.1"/>
</dbReference>
<protein>
    <recommendedName>
        <fullName evidence="4">DUF3244 domain-containing protein</fullName>
    </recommendedName>
</protein>
<sequence>MKKKICFMAILFAFVMQSVSVWAATQSVSPVYLYYKHTPKLDGNPKPSKSPANYSLSLSVSYNAESQQLVMQDSSSEVYTYYILNENEEVVSQGMLDFSSTDNQTVNLWAYLSGTYTLVIVHDGYTFCGTFDID</sequence>
<dbReference type="AlphaFoldDB" id="A0A7K0KJA8"/>
<gene>
    <name evidence="2" type="ORF">FYJ73_15320</name>
</gene>
<name>A0A7K0KJA8_9BACT</name>
<comment type="caution">
    <text evidence="2">The sequence shown here is derived from an EMBL/GenBank/DDBJ whole genome shotgun (WGS) entry which is preliminary data.</text>
</comment>
<organism evidence="2 3">
    <name type="scientific">Hallella mizrahii</name>
    <dbReference type="NCBI Taxonomy" id="2606637"/>
    <lineage>
        <taxon>Bacteria</taxon>
        <taxon>Pseudomonadati</taxon>
        <taxon>Bacteroidota</taxon>
        <taxon>Bacteroidia</taxon>
        <taxon>Bacteroidales</taxon>
        <taxon>Prevotellaceae</taxon>
        <taxon>Hallella</taxon>
    </lineage>
</organism>
<evidence type="ECO:0000256" key="1">
    <source>
        <dbReference type="SAM" id="SignalP"/>
    </source>
</evidence>
<reference evidence="2 3" key="1">
    <citation type="submission" date="2019-08" db="EMBL/GenBank/DDBJ databases">
        <title>In-depth cultivation of the pig gut microbiome towards novel bacterial diversity and tailored functional studies.</title>
        <authorList>
            <person name="Wylensek D."/>
            <person name="Hitch T.C.A."/>
            <person name="Clavel T."/>
        </authorList>
    </citation>
    <scope>NUCLEOTIDE SEQUENCE [LARGE SCALE GENOMIC DNA]</scope>
    <source>
        <strain evidence="2 3">LKV-178-WT-2A</strain>
    </source>
</reference>
<feature type="chain" id="PRO_5029476471" description="DUF3244 domain-containing protein" evidence="1">
    <location>
        <begin position="24"/>
        <end position="134"/>
    </location>
</feature>
<dbReference type="Proteomes" id="UP000438914">
    <property type="component" value="Unassembled WGS sequence"/>
</dbReference>
<feature type="signal peptide" evidence="1">
    <location>
        <begin position="1"/>
        <end position="23"/>
    </location>
</feature>
<accession>A0A7K0KJA8</accession>